<dbReference type="SUPFAM" id="SSF54001">
    <property type="entry name" value="Cysteine proteinases"/>
    <property type="match status" value="1"/>
</dbReference>
<feature type="compositionally biased region" description="Basic and acidic residues" evidence="3">
    <location>
        <begin position="985"/>
        <end position="995"/>
    </location>
</feature>
<dbReference type="PROSITE" id="PS00972">
    <property type="entry name" value="USP_1"/>
    <property type="match status" value="1"/>
</dbReference>
<dbReference type="PROSITE" id="PS00973">
    <property type="entry name" value="USP_2"/>
    <property type="match status" value="1"/>
</dbReference>
<evidence type="ECO:0000259" key="4">
    <source>
        <dbReference type="PROSITE" id="PS50235"/>
    </source>
</evidence>
<dbReference type="Gene3D" id="3.90.70.10">
    <property type="entry name" value="Cysteine proteinases"/>
    <property type="match status" value="2"/>
</dbReference>
<evidence type="ECO:0000256" key="1">
    <source>
        <dbReference type="ARBA" id="ARBA00000707"/>
    </source>
</evidence>
<feature type="region of interest" description="Disordered" evidence="3">
    <location>
        <begin position="1"/>
        <end position="33"/>
    </location>
</feature>
<accession>A0A0X3PLB7</accession>
<feature type="region of interest" description="Disordered" evidence="3">
    <location>
        <begin position="891"/>
        <end position="1010"/>
    </location>
</feature>
<feature type="compositionally biased region" description="Polar residues" evidence="3">
    <location>
        <begin position="864"/>
        <end position="879"/>
    </location>
</feature>
<dbReference type="InterPro" id="IPR018200">
    <property type="entry name" value="USP_CS"/>
</dbReference>
<proteinExistence type="predicted"/>
<sequence length="1069" mass="117611">SRSTENQKPESGTITVAGAPYESGPDPEFRDLPQPLPPGFLNLGNTCYINVTLQCLFTVHPLLQWLLKGGTSSFPPNQRLTDSLSALVAATFRRKCKSELQKFRDLVGILHPEFKEAREQDAQEFLLFLLNRLHEENVLRTGNSEVQRIFAGEMRTSVACSHCWVKDQAQTSKEKTSFFKGKSTSECPAGEVFLSLSLPIPLQEEQIDGATLGADPRHLRHRVVLNELIQQPTPSWRQRRLSFDSKTTIESVYKQVDALVEPSSPQLASSASQSSYARMAAVAFSSETAEFADATSASGLASSTSLKTPFLLVQATASGFGAWFLDETGLGANLVDGLDLEAICGPLEPSNLQTRQDNFLYGDSLFLVHLKNSLTATMVDDYRNSCTENMEVDGEDEEDGMVRILVIHVTESGKQVDEEEHGISDTYRALGENAGPAPKFRRFSPPLLISVRSDIQFDELRRCAAQTLSEFLGCPPLDGDHAFEDDSLLEAFFGLRFWIVDAGPGEACEIRDQPDSYPLLHPTVDLSSVPVPSWILPASSDGSGSGDQPKLLRLLAVWPTAKFPPFHHPSPIPYPHSKDTLPTASPSKREKHHHFNGKSPHSSSARNKRSTSARDLGPTLPLDPPSTVSSSTSNAEFTLSDCFKAFTECERPADEKGKCACCHRKTYQNLLLLTKLLNAPNYLLLHLNRFVQTPCTEGQDAAADSSAWSMRKIYSLVDYPIDGLDISSLIANKEKSSKSALSTWWNSSKTSRPPPVLYDLVAVCNHKGQLDSGHYTAICRNLFTNQWWHYSDQKVVKVSADQVVQASAYILFYRKRNADDVRMVQQLRHTLAELARESLSTSPSLSPVSEDGPTTVQPGLHPATLNSAQDSDAGGRTSQPHISAALQITPADKRHRGSHPSAVSVSPQHVSAYQRQHTSEGWPDQPNVGDNGREKQPPPPAPKPRWSQQKFTSAANPPSSYHGIDYKFSDQPNVEASPWMQRDSMSSHRDTDFKYSARGNLGASHGKHPDSPSSYLATGYISSVHPNLDVSQGKHRGMAACIGWPFCFLLQCGLSQGDLIIECPSLTVH</sequence>
<feature type="domain" description="USP" evidence="4">
    <location>
        <begin position="38"/>
        <end position="816"/>
    </location>
</feature>
<dbReference type="PANTHER" id="PTHR21646">
    <property type="entry name" value="UBIQUITIN CARBOXYL-TERMINAL HYDROLASE"/>
    <property type="match status" value="1"/>
</dbReference>
<dbReference type="InterPro" id="IPR001394">
    <property type="entry name" value="Peptidase_C19_UCH"/>
</dbReference>
<dbReference type="GO" id="GO:0016579">
    <property type="term" value="P:protein deubiquitination"/>
    <property type="evidence" value="ECO:0007669"/>
    <property type="project" value="InterPro"/>
</dbReference>
<dbReference type="InterPro" id="IPR028889">
    <property type="entry name" value="USP"/>
</dbReference>
<dbReference type="EC" id="3.4.19.12" evidence="2"/>
<dbReference type="GO" id="GO:0004843">
    <property type="term" value="F:cysteine-type deubiquitinase activity"/>
    <property type="evidence" value="ECO:0007669"/>
    <property type="project" value="UniProtKB-EC"/>
</dbReference>
<evidence type="ECO:0000256" key="3">
    <source>
        <dbReference type="SAM" id="MobiDB-lite"/>
    </source>
</evidence>
<protein>
    <recommendedName>
        <fullName evidence="2">ubiquitinyl hydrolase 1</fullName>
        <ecNumber evidence="2">3.4.19.12</ecNumber>
    </recommendedName>
</protein>
<dbReference type="Pfam" id="PF00443">
    <property type="entry name" value="UCH"/>
    <property type="match status" value="1"/>
</dbReference>
<feature type="compositionally biased region" description="Polar residues" evidence="3">
    <location>
        <begin position="946"/>
        <end position="959"/>
    </location>
</feature>
<evidence type="ECO:0000313" key="5">
    <source>
        <dbReference type="EMBL" id="JAP52438.1"/>
    </source>
</evidence>
<feature type="compositionally biased region" description="Polar residues" evidence="3">
    <location>
        <begin position="901"/>
        <end position="916"/>
    </location>
</feature>
<name>A0A0X3PLB7_SCHSO</name>
<dbReference type="InterPro" id="IPR050185">
    <property type="entry name" value="Ub_carboxyl-term_hydrolase"/>
</dbReference>
<evidence type="ECO:0000256" key="2">
    <source>
        <dbReference type="ARBA" id="ARBA00012759"/>
    </source>
</evidence>
<feature type="non-terminal residue" evidence="5">
    <location>
        <position position="1"/>
    </location>
</feature>
<feature type="region of interest" description="Disordered" evidence="3">
    <location>
        <begin position="569"/>
        <end position="633"/>
    </location>
</feature>
<dbReference type="PROSITE" id="PS50235">
    <property type="entry name" value="USP_3"/>
    <property type="match status" value="1"/>
</dbReference>
<dbReference type="EMBL" id="GEEE01010787">
    <property type="protein sequence ID" value="JAP52438.1"/>
    <property type="molecule type" value="Transcribed_RNA"/>
</dbReference>
<organism evidence="5">
    <name type="scientific">Schistocephalus solidus</name>
    <name type="common">Tapeworm</name>
    <dbReference type="NCBI Taxonomy" id="70667"/>
    <lineage>
        <taxon>Eukaryota</taxon>
        <taxon>Metazoa</taxon>
        <taxon>Spiralia</taxon>
        <taxon>Lophotrochozoa</taxon>
        <taxon>Platyhelminthes</taxon>
        <taxon>Cestoda</taxon>
        <taxon>Eucestoda</taxon>
        <taxon>Diphyllobothriidea</taxon>
        <taxon>Diphyllobothriidae</taxon>
        <taxon>Schistocephalus</taxon>
    </lineage>
</organism>
<reference evidence="5" key="1">
    <citation type="submission" date="2016-01" db="EMBL/GenBank/DDBJ databases">
        <title>Reference transcriptome for the parasite Schistocephalus solidus: insights into the molecular evolution of parasitism.</title>
        <authorList>
            <person name="Hebert F.O."/>
            <person name="Grambauer S."/>
            <person name="Barber I."/>
            <person name="Landry C.R."/>
            <person name="Aubin-Horth N."/>
        </authorList>
    </citation>
    <scope>NUCLEOTIDE SEQUENCE</scope>
</reference>
<dbReference type="InterPro" id="IPR038765">
    <property type="entry name" value="Papain-like_cys_pep_sf"/>
</dbReference>
<comment type="catalytic activity">
    <reaction evidence="1">
        <text>Thiol-dependent hydrolysis of ester, thioester, amide, peptide and isopeptide bonds formed by the C-terminal Gly of ubiquitin (a 76-residue protein attached to proteins as an intracellular targeting signal).</text>
        <dbReference type="EC" id="3.4.19.12"/>
    </reaction>
</comment>
<feature type="compositionally biased region" description="Low complexity" evidence="3">
    <location>
        <begin position="838"/>
        <end position="849"/>
    </location>
</feature>
<feature type="region of interest" description="Disordered" evidence="3">
    <location>
        <begin position="837"/>
        <end position="879"/>
    </location>
</feature>
<dbReference type="AlphaFoldDB" id="A0A0X3PLB7"/>
<gene>
    <name evidence="5" type="ORF">TR161681</name>
</gene>